<dbReference type="Pfam" id="PF01978">
    <property type="entry name" value="TrmB"/>
    <property type="match status" value="1"/>
</dbReference>
<name>A0A1H2S607_HALVA</name>
<dbReference type="SUPFAM" id="SSF46785">
    <property type="entry name" value="Winged helix' DNA-binding domain"/>
    <property type="match status" value="1"/>
</dbReference>
<reference evidence="4 5" key="1">
    <citation type="submission" date="2016-10" db="EMBL/GenBank/DDBJ databases">
        <authorList>
            <person name="de Groot N.N."/>
        </authorList>
    </citation>
    <scope>NUCLEOTIDE SEQUENCE [LARGE SCALE GENOMIC DNA]</scope>
    <source>
        <strain evidence="4 5">DSM 3756</strain>
    </source>
</reference>
<dbReference type="SUPFAM" id="SSF56024">
    <property type="entry name" value="Phospholipase D/nuclease"/>
    <property type="match status" value="1"/>
</dbReference>
<dbReference type="PANTHER" id="PTHR34293">
    <property type="entry name" value="HTH-TYPE TRANSCRIPTIONAL REGULATOR TRMBL2"/>
    <property type="match status" value="1"/>
</dbReference>
<evidence type="ECO:0000259" key="3">
    <source>
        <dbReference type="Pfam" id="PF11495"/>
    </source>
</evidence>
<dbReference type="InterPro" id="IPR002831">
    <property type="entry name" value="Tscrpt_reg_TrmB_N"/>
</dbReference>
<organism evidence="4 5">
    <name type="scientific">Haloarcula vallismortis</name>
    <name type="common">Halobacterium vallismortis</name>
    <dbReference type="NCBI Taxonomy" id="28442"/>
    <lineage>
        <taxon>Archaea</taxon>
        <taxon>Methanobacteriati</taxon>
        <taxon>Methanobacteriota</taxon>
        <taxon>Stenosarchaea group</taxon>
        <taxon>Halobacteria</taxon>
        <taxon>Halobacteriales</taxon>
        <taxon>Haloarculaceae</taxon>
        <taxon>Haloarcula</taxon>
    </lineage>
</organism>
<dbReference type="SUPFAM" id="SSF159071">
    <property type="entry name" value="TrmB C-terminal domain-like"/>
    <property type="match status" value="1"/>
</dbReference>
<dbReference type="InterPro" id="IPR051797">
    <property type="entry name" value="TrmB-like"/>
</dbReference>
<dbReference type="PANTHER" id="PTHR34293:SF1">
    <property type="entry name" value="HTH-TYPE TRANSCRIPTIONAL REGULATOR TRMBL2"/>
    <property type="match status" value="1"/>
</dbReference>
<dbReference type="InterPro" id="IPR036390">
    <property type="entry name" value="WH_DNA-bd_sf"/>
</dbReference>
<evidence type="ECO:0000259" key="2">
    <source>
        <dbReference type="Pfam" id="PF01978"/>
    </source>
</evidence>
<dbReference type="InterPro" id="IPR011991">
    <property type="entry name" value="ArsR-like_HTH"/>
</dbReference>
<comment type="similarity">
    <text evidence="1">Belongs to the transcriptional regulator TrmB family.</text>
</comment>
<sequence length="351" mass="38310">MDDSTLRDRLGQLGLSEKEVDTYLSILGSGEATASEIADDTGVSKRYVYSISESLEDRGFVEVNDHVVPTTIRARPPEEVIDALTDQLEEMGGALDSRYSASAREPQQFDVIKSRVTVIKRLTEYIRNAEREIMLSVPQQYLPEISGELTAAVDRGVLVMLVVSSADGIVPEDVSGLASVTRSWDQPMPIMLTVDAQFGLVSPTEMVIRTNSDQRAIAFVQQQLVPVLSGSFLGNYWLMATEETVADPTTLPATYHDFRHAVLQATLHLRAGHDIHVSAGVRAVQADDDTTTTIEGTVVETKQGLVEPGTNSYPIEHTLIVDIGDRTVSLGGPGSFIEDYETDEVTLSQPE</sequence>
<dbReference type="Gene3D" id="1.10.10.10">
    <property type="entry name" value="Winged helix-like DNA-binding domain superfamily/Winged helix DNA-binding domain"/>
    <property type="match status" value="1"/>
</dbReference>
<dbReference type="AlphaFoldDB" id="A0A1H2S607"/>
<dbReference type="EMBL" id="FNOF01000002">
    <property type="protein sequence ID" value="SDW26409.1"/>
    <property type="molecule type" value="Genomic_DNA"/>
</dbReference>
<accession>A0A1H2S607</accession>
<gene>
    <name evidence="4" type="ORF">SAMN05443574_102183</name>
</gene>
<evidence type="ECO:0000313" key="4">
    <source>
        <dbReference type="EMBL" id="SDW26409.1"/>
    </source>
</evidence>
<dbReference type="Pfam" id="PF11495">
    <property type="entry name" value="Regulator_TrmB"/>
    <property type="match status" value="1"/>
</dbReference>
<dbReference type="InterPro" id="IPR021586">
    <property type="entry name" value="Tscrpt_reg_TrmB_C"/>
</dbReference>
<evidence type="ECO:0000313" key="5">
    <source>
        <dbReference type="Proteomes" id="UP000182573"/>
    </source>
</evidence>
<dbReference type="CDD" id="cd00090">
    <property type="entry name" value="HTH_ARSR"/>
    <property type="match status" value="1"/>
</dbReference>
<dbReference type="InterPro" id="IPR036388">
    <property type="entry name" value="WH-like_DNA-bd_sf"/>
</dbReference>
<proteinExistence type="inferred from homology"/>
<dbReference type="Proteomes" id="UP000182573">
    <property type="component" value="Unassembled WGS sequence"/>
</dbReference>
<evidence type="ECO:0000256" key="1">
    <source>
        <dbReference type="ARBA" id="ARBA00007287"/>
    </source>
</evidence>
<dbReference type="STRING" id="28442.SAMN05443574_102183"/>
<dbReference type="RefSeq" id="WP_004515403.1">
    <property type="nucleotide sequence ID" value="NZ_FNOF01000002.1"/>
</dbReference>
<protein>
    <submittedName>
        <fullName evidence="4">Transcriptional regulator</fullName>
    </submittedName>
</protein>
<feature type="domain" description="Transcription regulator TrmB N-terminal" evidence="2">
    <location>
        <begin position="12"/>
        <end position="78"/>
    </location>
</feature>
<feature type="domain" description="Transcription regulator TrmB C-terminal" evidence="3">
    <location>
        <begin position="109"/>
        <end position="348"/>
    </location>
</feature>
<dbReference type="CDD" id="cd09124">
    <property type="entry name" value="PLDc_like_TrmB_middle"/>
    <property type="match status" value="1"/>
</dbReference>